<dbReference type="PROSITE" id="PS00197">
    <property type="entry name" value="2FE2S_FER_1"/>
    <property type="match status" value="1"/>
</dbReference>
<dbReference type="SUPFAM" id="SSF52343">
    <property type="entry name" value="Ferredoxin reductase-like, C-terminal NADP-linked domain"/>
    <property type="match status" value="1"/>
</dbReference>
<comment type="caution">
    <text evidence="3">The sequence shown here is derived from an EMBL/GenBank/DDBJ whole genome shotgun (WGS) entry which is preliminary data.</text>
</comment>
<evidence type="ECO:0000259" key="2">
    <source>
        <dbReference type="PROSITE" id="PS51384"/>
    </source>
</evidence>
<protein>
    <submittedName>
        <fullName evidence="3">2Fe-2S iron-sulfur cluster binding domain-containing protein</fullName>
    </submittedName>
</protein>
<dbReference type="Gene3D" id="3.40.50.80">
    <property type="entry name" value="Nucleotide-binding domain of ferredoxin-NADP reductase (FNR) module"/>
    <property type="match status" value="1"/>
</dbReference>
<dbReference type="SUPFAM" id="SSF54292">
    <property type="entry name" value="2Fe-2S ferredoxin-like"/>
    <property type="match status" value="1"/>
</dbReference>
<feature type="domain" description="2Fe-2S ferredoxin-type" evidence="1">
    <location>
        <begin position="1"/>
        <end position="87"/>
    </location>
</feature>
<dbReference type="InterPro" id="IPR001433">
    <property type="entry name" value="OxRdtase_FAD/NAD-bd"/>
</dbReference>
<dbReference type="Pfam" id="PF00111">
    <property type="entry name" value="Fer2"/>
    <property type="match status" value="1"/>
</dbReference>
<feature type="domain" description="FAD-binding FR-type" evidence="2">
    <location>
        <begin position="94"/>
        <end position="194"/>
    </location>
</feature>
<dbReference type="Pfam" id="PF00175">
    <property type="entry name" value="NAD_binding_1"/>
    <property type="match status" value="1"/>
</dbReference>
<dbReference type="PROSITE" id="PS51384">
    <property type="entry name" value="FAD_FR"/>
    <property type="match status" value="1"/>
</dbReference>
<evidence type="ECO:0000313" key="3">
    <source>
        <dbReference type="EMBL" id="MVT70420.1"/>
    </source>
</evidence>
<dbReference type="Gene3D" id="2.40.30.10">
    <property type="entry name" value="Translation factors"/>
    <property type="match status" value="1"/>
</dbReference>
<accession>A0A844T706</accession>
<dbReference type="InterPro" id="IPR039261">
    <property type="entry name" value="FNR_nucleotide-bd"/>
</dbReference>
<dbReference type="InterPro" id="IPR008333">
    <property type="entry name" value="Cbr1-like_FAD-bd_dom"/>
</dbReference>
<dbReference type="RefSeq" id="WP_157348327.1">
    <property type="nucleotide sequence ID" value="NZ_CP121667.1"/>
</dbReference>
<reference evidence="3 4" key="1">
    <citation type="submission" date="2019-12" db="EMBL/GenBank/DDBJ databases">
        <title>Draft genome sequences Bradyrhizobium cajani AMBPC1010, Bradyrhizobium pachyrhizi AMBPC1040 and Bradyrhizobium yuanmingense ALSPC3051, three plant growth promoting strains isolated from nodules of Cajanus cajan L. in Dominican Republic.</title>
        <authorList>
            <person name="Flores-Felix J.D."/>
            <person name="Araujo J."/>
            <person name="Diaz-Alcantara C."/>
            <person name="Gonzalez-Andres F."/>
            <person name="Velazquez E."/>
        </authorList>
    </citation>
    <scope>NUCLEOTIDE SEQUENCE [LARGE SCALE GENOMIC DNA]</scope>
    <source>
        <strain evidence="3 4">1040</strain>
    </source>
</reference>
<proteinExistence type="predicted"/>
<dbReference type="AlphaFoldDB" id="A0A844T706"/>
<dbReference type="InterPro" id="IPR001041">
    <property type="entry name" value="2Fe-2S_ferredoxin-type"/>
</dbReference>
<evidence type="ECO:0000313" key="4">
    <source>
        <dbReference type="Proteomes" id="UP000436468"/>
    </source>
</evidence>
<dbReference type="Gene3D" id="3.10.20.30">
    <property type="match status" value="1"/>
</dbReference>
<dbReference type="InterPro" id="IPR050415">
    <property type="entry name" value="MRET"/>
</dbReference>
<organism evidence="3 4">
    <name type="scientific">Bradyrhizobium pachyrhizi</name>
    <dbReference type="NCBI Taxonomy" id="280333"/>
    <lineage>
        <taxon>Bacteria</taxon>
        <taxon>Pseudomonadati</taxon>
        <taxon>Pseudomonadota</taxon>
        <taxon>Alphaproteobacteria</taxon>
        <taxon>Hyphomicrobiales</taxon>
        <taxon>Nitrobacteraceae</taxon>
        <taxon>Bradyrhizobium</taxon>
    </lineage>
</organism>
<dbReference type="SUPFAM" id="SSF63380">
    <property type="entry name" value="Riboflavin synthase domain-like"/>
    <property type="match status" value="1"/>
</dbReference>
<dbReference type="CDD" id="cd00207">
    <property type="entry name" value="fer2"/>
    <property type="match status" value="1"/>
</dbReference>
<gene>
    <name evidence="3" type="ORF">GPL21_35690</name>
</gene>
<dbReference type="GO" id="GO:0051537">
    <property type="term" value="F:2 iron, 2 sulfur cluster binding"/>
    <property type="evidence" value="ECO:0007669"/>
    <property type="project" value="InterPro"/>
</dbReference>
<evidence type="ECO:0000259" key="1">
    <source>
        <dbReference type="PROSITE" id="PS51085"/>
    </source>
</evidence>
<dbReference type="CDD" id="cd06189">
    <property type="entry name" value="flavin_oxioreductase"/>
    <property type="match status" value="1"/>
</dbReference>
<dbReference type="InterPro" id="IPR017938">
    <property type="entry name" value="Riboflavin_synthase-like_b-brl"/>
</dbReference>
<dbReference type="PROSITE" id="PS51085">
    <property type="entry name" value="2FE2S_FER_2"/>
    <property type="match status" value="1"/>
</dbReference>
<sequence>MTHTIAVEDADISFPCNDGETILVAAERAGYTMPYSCRKGVCASCEGFLSKGNVKQRSKDIEGPSGKVLFCAATVKSDLTIRPRRIQRHDPLARKKIQARVFRMSRPADDVAILQLRFPASIRAKFKAGQYLRIRTPDGDERSFSMANPPQQSDGAQLHIRHVPGGEFSEKVLASLRLDDKLEVEVPFGEFYLRADEQARYVFIATGTGFAPLKSIIDDMIRRRLNREVRFYWGGRSGADLYLADTCEQWAKRYPWFTFVPVLSQPDANWTGRRGLLHAAVLEDLADLSDRHVYACGNPMMIDAARSEFETSGGLPRDHFYADAFIPSGSSDTTPARLLQTVD</sequence>
<name>A0A844T706_9BRAD</name>
<dbReference type="EMBL" id="WQNF01000043">
    <property type="protein sequence ID" value="MVT70420.1"/>
    <property type="molecule type" value="Genomic_DNA"/>
</dbReference>
<dbReference type="PRINTS" id="PR00410">
    <property type="entry name" value="PHEHYDRXLASE"/>
</dbReference>
<dbReference type="PANTHER" id="PTHR47354">
    <property type="entry name" value="NADH OXIDOREDUCTASE HCR"/>
    <property type="match status" value="1"/>
</dbReference>
<dbReference type="PANTHER" id="PTHR47354:SF5">
    <property type="entry name" value="PROTEIN RFBI"/>
    <property type="match status" value="1"/>
</dbReference>
<keyword evidence="4" id="KW-1185">Reference proteome</keyword>
<dbReference type="InterPro" id="IPR012675">
    <property type="entry name" value="Beta-grasp_dom_sf"/>
</dbReference>
<dbReference type="Proteomes" id="UP000436468">
    <property type="component" value="Unassembled WGS sequence"/>
</dbReference>
<dbReference type="Pfam" id="PF00970">
    <property type="entry name" value="FAD_binding_6"/>
    <property type="match status" value="1"/>
</dbReference>
<dbReference type="InterPro" id="IPR036010">
    <property type="entry name" value="2Fe-2S_ferredoxin-like_sf"/>
</dbReference>
<dbReference type="InterPro" id="IPR006058">
    <property type="entry name" value="2Fe2S_fd_BS"/>
</dbReference>
<dbReference type="InterPro" id="IPR017927">
    <property type="entry name" value="FAD-bd_FR_type"/>
</dbReference>
<dbReference type="GO" id="GO:0016491">
    <property type="term" value="F:oxidoreductase activity"/>
    <property type="evidence" value="ECO:0007669"/>
    <property type="project" value="InterPro"/>
</dbReference>